<comment type="caution">
    <text evidence="1">The sequence shown here is derived from an EMBL/GenBank/DDBJ whole genome shotgun (WGS) entry which is preliminary data.</text>
</comment>
<dbReference type="EMBL" id="DTDR01000154">
    <property type="protein sequence ID" value="HGK64191.1"/>
    <property type="molecule type" value="Genomic_DNA"/>
</dbReference>
<sequence length="105" mass="12551">MKEVSKKEAFIPIFKFNCPKEKEYCEKRNGIPQKYPCYLEVSVIKMMSGSYFIDIRCSIFKTLLACGEKREFNSTNFDLQECIKKFQNFWSQKDNARKGERIFFD</sequence>
<reference evidence="1" key="1">
    <citation type="journal article" date="2020" name="mSystems">
        <title>Genome- and Community-Level Interaction Insights into Carbon Utilization and Element Cycling Functions of Hydrothermarchaeota in Hydrothermal Sediment.</title>
        <authorList>
            <person name="Zhou Z."/>
            <person name="Liu Y."/>
            <person name="Xu W."/>
            <person name="Pan J."/>
            <person name="Luo Z.H."/>
            <person name="Li M."/>
        </authorList>
    </citation>
    <scope>NUCLEOTIDE SEQUENCE [LARGE SCALE GENOMIC DNA]</scope>
    <source>
        <strain evidence="1">SpSt-697</strain>
    </source>
</reference>
<organism evidence="1">
    <name type="scientific">candidate division WOR-3 bacterium</name>
    <dbReference type="NCBI Taxonomy" id="2052148"/>
    <lineage>
        <taxon>Bacteria</taxon>
        <taxon>Bacteria division WOR-3</taxon>
    </lineage>
</organism>
<evidence type="ECO:0000313" key="1">
    <source>
        <dbReference type="EMBL" id="HGK64191.1"/>
    </source>
</evidence>
<protein>
    <submittedName>
        <fullName evidence="1">Uncharacterized protein</fullName>
    </submittedName>
</protein>
<accession>A0A7V3ZW46</accession>
<proteinExistence type="predicted"/>
<name>A0A7V3ZW46_UNCW3</name>
<gene>
    <name evidence="1" type="ORF">ENU74_06355</name>
</gene>
<dbReference type="AlphaFoldDB" id="A0A7V3ZW46"/>